<dbReference type="InterPro" id="IPR008554">
    <property type="entry name" value="Glutaredoxin-like"/>
</dbReference>
<organism evidence="1 2">
    <name type="scientific">Thiothrix lacustris</name>
    <dbReference type="NCBI Taxonomy" id="525917"/>
    <lineage>
        <taxon>Bacteria</taxon>
        <taxon>Pseudomonadati</taxon>
        <taxon>Pseudomonadota</taxon>
        <taxon>Gammaproteobacteria</taxon>
        <taxon>Thiotrichales</taxon>
        <taxon>Thiotrichaceae</taxon>
        <taxon>Thiothrix</taxon>
    </lineage>
</organism>
<evidence type="ECO:0000313" key="2">
    <source>
        <dbReference type="Proteomes" id="UP000192491"/>
    </source>
</evidence>
<sequence>MQESEAKTHLTVYYRVGCHLCDEMTALLCEYQDELTFTFGLVDIDADADLNVRFNADVPVVAWGERILFRHFFDEAILRQALQHG</sequence>
<evidence type="ECO:0000313" key="1">
    <source>
        <dbReference type="EMBL" id="OQX06306.1"/>
    </source>
</evidence>
<dbReference type="Proteomes" id="UP000192491">
    <property type="component" value="Unassembled WGS sequence"/>
</dbReference>
<dbReference type="STRING" id="1123401.GCA_000621325_01029"/>
<name>A0A1Y1QIH6_9GAMM</name>
<dbReference type="Pfam" id="PF05768">
    <property type="entry name" value="Glrx-like"/>
    <property type="match status" value="1"/>
</dbReference>
<proteinExistence type="predicted"/>
<gene>
    <name evidence="1" type="ORF">BWK73_31140</name>
</gene>
<dbReference type="SUPFAM" id="SSF52833">
    <property type="entry name" value="Thioredoxin-like"/>
    <property type="match status" value="1"/>
</dbReference>
<protein>
    <submittedName>
        <fullName evidence="1">Thioredoxin family protein</fullName>
    </submittedName>
</protein>
<accession>A0A1Y1QIH6</accession>
<dbReference type="Gene3D" id="3.40.30.10">
    <property type="entry name" value="Glutaredoxin"/>
    <property type="match status" value="1"/>
</dbReference>
<dbReference type="AlphaFoldDB" id="A0A1Y1QIH6"/>
<dbReference type="EMBL" id="MTEJ01000250">
    <property type="protein sequence ID" value="OQX06306.1"/>
    <property type="molecule type" value="Genomic_DNA"/>
</dbReference>
<reference evidence="1 2" key="1">
    <citation type="submission" date="2017-01" db="EMBL/GenBank/DDBJ databases">
        <title>Novel large sulfur bacteria in the metagenomes of groundwater-fed chemosynthetic microbial mats in the Lake Huron basin.</title>
        <authorList>
            <person name="Sharrar A.M."/>
            <person name="Flood B.E."/>
            <person name="Bailey J.V."/>
            <person name="Jones D.S."/>
            <person name="Biddanda B."/>
            <person name="Ruberg S.A."/>
            <person name="Marcus D.N."/>
            <person name="Dick G.J."/>
        </authorList>
    </citation>
    <scope>NUCLEOTIDE SEQUENCE [LARGE SCALE GENOMIC DNA]</scope>
    <source>
        <strain evidence="1">A8</strain>
    </source>
</reference>
<comment type="caution">
    <text evidence="1">The sequence shown here is derived from an EMBL/GenBank/DDBJ whole genome shotgun (WGS) entry which is preliminary data.</text>
</comment>
<dbReference type="InterPro" id="IPR036249">
    <property type="entry name" value="Thioredoxin-like_sf"/>
</dbReference>